<feature type="domain" description="ENTH" evidence="2">
    <location>
        <begin position="7"/>
        <end position="140"/>
    </location>
</feature>
<organism evidence="3 4">
    <name type="scientific">Batrachochytrium dendrobatidis (strain JAM81 / FGSC 10211)</name>
    <name type="common">Frog chytrid fungus</name>
    <dbReference type="NCBI Taxonomy" id="684364"/>
    <lineage>
        <taxon>Eukaryota</taxon>
        <taxon>Fungi</taxon>
        <taxon>Fungi incertae sedis</taxon>
        <taxon>Chytridiomycota</taxon>
        <taxon>Chytridiomycota incertae sedis</taxon>
        <taxon>Chytridiomycetes</taxon>
        <taxon>Rhizophydiales</taxon>
        <taxon>Rhizophydiales incertae sedis</taxon>
        <taxon>Batrachochytrium</taxon>
    </lineage>
</organism>
<dbReference type="GO" id="GO:0030125">
    <property type="term" value="C:clathrin vesicle coat"/>
    <property type="evidence" value="ECO:0000318"/>
    <property type="project" value="GO_Central"/>
</dbReference>
<dbReference type="SUPFAM" id="SSF48464">
    <property type="entry name" value="ENTH/VHS domain"/>
    <property type="match status" value="1"/>
</dbReference>
<feature type="compositionally biased region" description="Polar residues" evidence="1">
    <location>
        <begin position="425"/>
        <end position="437"/>
    </location>
</feature>
<dbReference type="GO" id="GO:0005543">
    <property type="term" value="F:phospholipid binding"/>
    <property type="evidence" value="ECO:0000318"/>
    <property type="project" value="GO_Central"/>
</dbReference>
<feature type="compositionally biased region" description="Low complexity" evidence="1">
    <location>
        <begin position="313"/>
        <end position="326"/>
    </location>
</feature>
<sequence>MVKKVKNAVMNYTEYEAKVRDATNNDPWGTSSTLMMDIANATSHYGHFNDIMNTIYKRFQEPAGPTWRQTYKSLQLLEYLIKNGSEKVIDSARGHVYDLRALLSYTYVDDKKKDQGMNVKNRAKEIIELLENDEKLRTERIKAKENRSKYVGVDSSSISSFDRGSAGGGSGTKYGGFGSGSGSMPRNGISSGSFSDSFRDSASGRAADLPLPVSQQRQDQQPFDRPAEQKPAVTAPHIQSAVQPTVNLLDLDSGDDWSNLSGAAVQPTSNSATNNGTGFGSFASFPNPQQPSIGASSNGGFASFPNPQQPSIGASSNGGFASFSNPQQPPPLTQQHPSASDFGDFTSFVSAPTTYANTQPQQTIYPAQSLVSPTNGFTQFSTMQPMTTPTKPNTTDTFSKLVSLDVNALTPGSKKKEPAMPSLNALGNNGEPTTSMRYGNPMIPSPVNGAMQAKPSQQPQLFF</sequence>
<evidence type="ECO:0000256" key="1">
    <source>
        <dbReference type="SAM" id="MobiDB-lite"/>
    </source>
</evidence>
<evidence type="ECO:0000313" key="3">
    <source>
        <dbReference type="EMBL" id="EGF79992.1"/>
    </source>
</evidence>
<dbReference type="PROSITE" id="PS50942">
    <property type="entry name" value="ENTH"/>
    <property type="match status" value="1"/>
</dbReference>
<feature type="compositionally biased region" description="Low complexity" evidence="1">
    <location>
        <begin position="215"/>
        <end position="224"/>
    </location>
</feature>
<dbReference type="InterPro" id="IPR013809">
    <property type="entry name" value="ENTH"/>
</dbReference>
<keyword evidence="4" id="KW-1185">Reference proteome</keyword>
<feature type="compositionally biased region" description="Polar residues" evidence="1">
    <location>
        <begin position="454"/>
        <end position="463"/>
    </location>
</feature>
<dbReference type="Pfam" id="PF01417">
    <property type="entry name" value="ENTH"/>
    <property type="match status" value="1"/>
</dbReference>
<dbReference type="PANTHER" id="PTHR12276:SF45">
    <property type="entry name" value="CLATHRIN INTERACTOR 1"/>
    <property type="match status" value="1"/>
</dbReference>
<dbReference type="EMBL" id="GL882885">
    <property type="protein sequence ID" value="EGF79992.1"/>
    <property type="molecule type" value="Genomic_DNA"/>
</dbReference>
<feature type="compositionally biased region" description="Polar residues" evidence="1">
    <location>
        <begin position="284"/>
        <end position="312"/>
    </location>
</feature>
<dbReference type="GO" id="GO:0005886">
    <property type="term" value="C:plasma membrane"/>
    <property type="evidence" value="ECO:0000318"/>
    <property type="project" value="GO_Central"/>
</dbReference>
<dbReference type="STRING" id="684364.F4P4Z7"/>
<dbReference type="PANTHER" id="PTHR12276">
    <property type="entry name" value="EPSIN/ENT-RELATED"/>
    <property type="match status" value="1"/>
</dbReference>
<dbReference type="HOGENOM" id="CLU_040577_0_0_1"/>
<dbReference type="Gene3D" id="1.25.40.90">
    <property type="match status" value="1"/>
</dbReference>
<feature type="compositionally biased region" description="Low complexity" evidence="1">
    <location>
        <begin position="155"/>
        <end position="164"/>
    </location>
</feature>
<dbReference type="InParanoid" id="F4P4Z7"/>
<dbReference type="SMART" id="SM00273">
    <property type="entry name" value="ENTH"/>
    <property type="match status" value="1"/>
</dbReference>
<dbReference type="InterPro" id="IPR008942">
    <property type="entry name" value="ENTH_VHS"/>
</dbReference>
<proteinExistence type="predicted"/>
<dbReference type="RefSeq" id="XP_006679578.1">
    <property type="nucleotide sequence ID" value="XM_006679515.1"/>
</dbReference>
<dbReference type="CDD" id="cd16992">
    <property type="entry name" value="ENTH_Ent3"/>
    <property type="match status" value="1"/>
</dbReference>
<feature type="region of interest" description="Disordered" evidence="1">
    <location>
        <begin position="412"/>
        <end position="463"/>
    </location>
</feature>
<protein>
    <recommendedName>
        <fullName evidence="2">ENTH domain-containing protein</fullName>
    </recommendedName>
</protein>
<dbReference type="GO" id="GO:0006897">
    <property type="term" value="P:endocytosis"/>
    <property type="evidence" value="ECO:0000318"/>
    <property type="project" value="GO_Central"/>
</dbReference>
<name>F4P4Z7_BATDJ</name>
<dbReference type="GeneID" id="18240730"/>
<feature type="region of interest" description="Disordered" evidence="1">
    <location>
        <begin position="260"/>
        <end position="345"/>
    </location>
</feature>
<evidence type="ECO:0000259" key="2">
    <source>
        <dbReference type="PROSITE" id="PS50942"/>
    </source>
</evidence>
<feature type="compositionally biased region" description="Polar residues" evidence="1">
    <location>
        <begin position="260"/>
        <end position="276"/>
    </location>
</feature>
<accession>F4P4Z7</accession>
<feature type="compositionally biased region" description="Low complexity" evidence="1">
    <location>
        <begin position="190"/>
        <end position="208"/>
    </location>
</feature>
<dbReference type="GO" id="GO:0030276">
    <property type="term" value="F:clathrin binding"/>
    <property type="evidence" value="ECO:0000318"/>
    <property type="project" value="GO_Central"/>
</dbReference>
<dbReference type="FunFam" id="1.25.40.90:FF:000006">
    <property type="entry name" value="Clathrin interactor 1"/>
    <property type="match status" value="1"/>
</dbReference>
<dbReference type="GO" id="GO:0005768">
    <property type="term" value="C:endosome"/>
    <property type="evidence" value="ECO:0000318"/>
    <property type="project" value="GO_Central"/>
</dbReference>
<gene>
    <name evidence="3" type="ORF">BATDEDRAFT_35314</name>
</gene>
<dbReference type="Proteomes" id="UP000007241">
    <property type="component" value="Unassembled WGS sequence"/>
</dbReference>
<evidence type="ECO:0000313" key="4">
    <source>
        <dbReference type="Proteomes" id="UP000007241"/>
    </source>
</evidence>
<dbReference type="AlphaFoldDB" id="F4P4Z7"/>
<dbReference type="OrthoDB" id="4033880at2759"/>
<feature type="region of interest" description="Disordered" evidence="1">
    <location>
        <begin position="154"/>
        <end position="241"/>
    </location>
</feature>
<dbReference type="FunCoup" id="F4P4Z7">
    <property type="interactions" value="237"/>
</dbReference>
<reference evidence="3 4" key="1">
    <citation type="submission" date="2009-12" db="EMBL/GenBank/DDBJ databases">
        <title>The draft genome of Batrachochytrium dendrobatidis.</title>
        <authorList>
            <consortium name="US DOE Joint Genome Institute (JGI-PGF)"/>
            <person name="Kuo A."/>
            <person name="Salamov A."/>
            <person name="Schmutz J."/>
            <person name="Lucas S."/>
            <person name="Pitluck S."/>
            <person name="Rosenblum E."/>
            <person name="Stajich J."/>
            <person name="Eisen M."/>
            <person name="Grigoriev I.V."/>
        </authorList>
    </citation>
    <scope>NUCLEOTIDE SEQUENCE [LARGE SCALE GENOMIC DNA]</scope>
    <source>
        <strain evidence="4">JAM81 / FGSC 10211</strain>
    </source>
</reference>
<feature type="compositionally biased region" description="Gly residues" evidence="1">
    <location>
        <begin position="165"/>
        <end position="181"/>
    </location>
</feature>